<evidence type="ECO:0000256" key="2">
    <source>
        <dbReference type="ARBA" id="ARBA00012438"/>
    </source>
</evidence>
<evidence type="ECO:0000256" key="5">
    <source>
        <dbReference type="ARBA" id="ARBA00022741"/>
    </source>
</evidence>
<gene>
    <name evidence="10" type="primary">kinE_4</name>
    <name evidence="10" type="ORF">BTAR23_AR23_03107</name>
</gene>
<evidence type="ECO:0000313" key="11">
    <source>
        <dbReference type="Proteomes" id="UP000508034"/>
    </source>
</evidence>
<dbReference type="SMART" id="SM00387">
    <property type="entry name" value="HATPase_c"/>
    <property type="match status" value="1"/>
</dbReference>
<dbReference type="AlphaFoldDB" id="A0AAX3HQF8"/>
<sequence>MPMGGEILIQINILDNNQVRIRFIDQGCGIPKERIPYLGEPFYSIKEEGIGLGLMICYKIIETHQGKVFIESEVNKGTTVEVTLPICTLQN</sequence>
<evidence type="ECO:0000256" key="8">
    <source>
        <dbReference type="ARBA" id="ARBA00023012"/>
    </source>
</evidence>
<dbReference type="PANTHER" id="PTHR43547">
    <property type="entry name" value="TWO-COMPONENT HISTIDINE KINASE"/>
    <property type="match status" value="1"/>
</dbReference>
<evidence type="ECO:0000256" key="3">
    <source>
        <dbReference type="ARBA" id="ARBA00022553"/>
    </source>
</evidence>
<reference evidence="10 11" key="1">
    <citation type="submission" date="2019-04" db="EMBL/GenBank/DDBJ databases">
        <authorList>
            <person name="Patino-Navarrete R."/>
            <person name="Patino Navarrete R."/>
        </authorList>
    </citation>
    <scope>NUCLEOTIDE SEQUENCE [LARGE SCALE GENOMIC DNA]</scope>
    <source>
        <strain evidence="10">Bacillus thuringiensis strain AR23</strain>
    </source>
</reference>
<keyword evidence="4" id="KW-0808">Transferase</keyword>
<dbReference type="InterPro" id="IPR005467">
    <property type="entry name" value="His_kinase_dom"/>
</dbReference>
<organism evidence="10 11">
    <name type="scientific">Bacillus thuringiensis subsp. israelensis</name>
    <dbReference type="NCBI Taxonomy" id="1430"/>
    <lineage>
        <taxon>Bacteria</taxon>
        <taxon>Bacillati</taxon>
        <taxon>Bacillota</taxon>
        <taxon>Bacilli</taxon>
        <taxon>Bacillales</taxon>
        <taxon>Bacillaceae</taxon>
        <taxon>Bacillus</taxon>
        <taxon>Bacillus cereus group</taxon>
    </lineage>
</organism>
<evidence type="ECO:0000256" key="1">
    <source>
        <dbReference type="ARBA" id="ARBA00000085"/>
    </source>
</evidence>
<evidence type="ECO:0000256" key="4">
    <source>
        <dbReference type="ARBA" id="ARBA00022679"/>
    </source>
</evidence>
<proteinExistence type="predicted"/>
<feature type="domain" description="Histidine kinase" evidence="9">
    <location>
        <begin position="1"/>
        <end position="88"/>
    </location>
</feature>
<keyword evidence="3" id="KW-0597">Phosphoprotein</keyword>
<dbReference type="Gene3D" id="3.30.565.10">
    <property type="entry name" value="Histidine kinase-like ATPase, C-terminal domain"/>
    <property type="match status" value="1"/>
</dbReference>
<dbReference type="GO" id="GO:0000155">
    <property type="term" value="F:phosphorelay sensor kinase activity"/>
    <property type="evidence" value="ECO:0007669"/>
    <property type="project" value="TreeGrafter"/>
</dbReference>
<dbReference type="EMBL" id="CAAKHA010000020">
    <property type="protein sequence ID" value="VIJ04834.1"/>
    <property type="molecule type" value="Genomic_DNA"/>
</dbReference>
<dbReference type="SUPFAM" id="SSF55874">
    <property type="entry name" value="ATPase domain of HSP90 chaperone/DNA topoisomerase II/histidine kinase"/>
    <property type="match status" value="1"/>
</dbReference>
<dbReference type="InterPro" id="IPR004358">
    <property type="entry name" value="Sig_transdc_His_kin-like_C"/>
</dbReference>
<dbReference type="Pfam" id="PF02518">
    <property type="entry name" value="HATPase_c"/>
    <property type="match status" value="1"/>
</dbReference>
<dbReference type="CDD" id="cd00075">
    <property type="entry name" value="HATPase"/>
    <property type="match status" value="1"/>
</dbReference>
<dbReference type="PROSITE" id="PS50109">
    <property type="entry name" value="HIS_KIN"/>
    <property type="match status" value="1"/>
</dbReference>
<evidence type="ECO:0000256" key="7">
    <source>
        <dbReference type="ARBA" id="ARBA00022840"/>
    </source>
</evidence>
<protein>
    <recommendedName>
        <fullName evidence="2">histidine kinase</fullName>
        <ecNumber evidence="2">2.7.13.3</ecNumber>
    </recommendedName>
</protein>
<evidence type="ECO:0000313" key="10">
    <source>
        <dbReference type="EMBL" id="VIJ04834.1"/>
    </source>
</evidence>
<keyword evidence="7" id="KW-0067">ATP-binding</keyword>
<comment type="catalytic activity">
    <reaction evidence="1">
        <text>ATP + protein L-histidine = ADP + protein N-phospho-L-histidine.</text>
        <dbReference type="EC" id="2.7.13.3"/>
    </reaction>
</comment>
<comment type="caution">
    <text evidence="10">The sequence shown here is derived from an EMBL/GenBank/DDBJ whole genome shotgun (WGS) entry which is preliminary data.</text>
</comment>
<dbReference type="EC" id="2.7.13.3" evidence="2"/>
<dbReference type="InterPro" id="IPR036890">
    <property type="entry name" value="HATPase_C_sf"/>
</dbReference>
<accession>A0AAX3HQF8</accession>
<keyword evidence="5" id="KW-0547">Nucleotide-binding</keyword>
<dbReference type="Proteomes" id="UP000508034">
    <property type="component" value="Unassembled WGS sequence"/>
</dbReference>
<keyword evidence="8" id="KW-0902">Two-component regulatory system</keyword>
<dbReference type="PANTHER" id="PTHR43547:SF2">
    <property type="entry name" value="HYBRID SIGNAL TRANSDUCTION HISTIDINE KINASE C"/>
    <property type="match status" value="1"/>
</dbReference>
<name>A0AAX3HQF8_BACTI</name>
<evidence type="ECO:0000256" key="6">
    <source>
        <dbReference type="ARBA" id="ARBA00022777"/>
    </source>
</evidence>
<dbReference type="GO" id="GO:0005524">
    <property type="term" value="F:ATP binding"/>
    <property type="evidence" value="ECO:0007669"/>
    <property type="project" value="UniProtKB-KW"/>
</dbReference>
<evidence type="ECO:0000259" key="9">
    <source>
        <dbReference type="PROSITE" id="PS50109"/>
    </source>
</evidence>
<keyword evidence="6 10" id="KW-0418">Kinase</keyword>
<dbReference type="InterPro" id="IPR003594">
    <property type="entry name" value="HATPase_dom"/>
</dbReference>
<dbReference type="PRINTS" id="PR00344">
    <property type="entry name" value="BCTRLSENSOR"/>
</dbReference>